<protein>
    <submittedName>
        <fullName evidence="1">Uncharacterized protein</fullName>
    </submittedName>
</protein>
<gene>
    <name evidence="1" type="ORF">E5331_02855</name>
</gene>
<proteinExistence type="predicted"/>
<accession>A0AC61RJ41</accession>
<evidence type="ECO:0000313" key="1">
    <source>
        <dbReference type="EMBL" id="TGY80196.1"/>
    </source>
</evidence>
<dbReference type="EMBL" id="SRYB01000003">
    <property type="protein sequence ID" value="TGY80196.1"/>
    <property type="molecule type" value="Genomic_DNA"/>
</dbReference>
<organism evidence="1 2">
    <name type="scientific">Lepagella muris</name>
    <dbReference type="NCBI Taxonomy" id="3032870"/>
    <lineage>
        <taxon>Bacteria</taxon>
        <taxon>Pseudomonadati</taxon>
        <taxon>Bacteroidota</taxon>
        <taxon>Bacteroidia</taxon>
        <taxon>Bacteroidales</taxon>
        <taxon>Muribaculaceae</taxon>
        <taxon>Lepagella</taxon>
    </lineage>
</organism>
<keyword evidence="2" id="KW-1185">Reference proteome</keyword>
<name>A0AC61RJ41_9BACT</name>
<comment type="caution">
    <text evidence="1">The sequence shown here is derived from an EMBL/GenBank/DDBJ whole genome shotgun (WGS) entry which is preliminary data.</text>
</comment>
<sequence>MGFYNRKIKLLATAVVLSGMFSCRENKEVGVLDNLDGIEVVKSEHILDSCRFLSPFTLTMAGNTLLVSENQAEGMLGAFDLNNETALGGIGMRGRGPNEFMNMRVVRYSDQDSLLFILDTGSRKASYFKFNPENPMLSENNLVKLLDLKSANAHDIQPSKYGLITDVVNGDDLFALLDDNGGVKYTFGKYPGDNKGIENPIEFLMAHQALFCTNPGGNKFVLAGAFSDWVAFYNIKADSAELSKEYFTFETPVNVHSSGDEGEQIVSMRYLPETKLVFTQLIPTDNYVYIVYSGATNAEIEAGEKKPKSILKFNWDGEFINGYRLDVNTITESVTSDDKYIIASTEDEDGNFRILRFTM</sequence>
<dbReference type="Proteomes" id="UP000306319">
    <property type="component" value="Unassembled WGS sequence"/>
</dbReference>
<evidence type="ECO:0000313" key="2">
    <source>
        <dbReference type="Proteomes" id="UP000306319"/>
    </source>
</evidence>
<reference evidence="1" key="1">
    <citation type="submission" date="2019-04" db="EMBL/GenBank/DDBJ databases">
        <title>Microbes associate with the intestines of laboratory mice.</title>
        <authorList>
            <person name="Navarre W."/>
            <person name="Wong E."/>
            <person name="Huang K."/>
            <person name="Tropini C."/>
            <person name="Ng K."/>
            <person name="Yu B."/>
        </authorList>
    </citation>
    <scope>NUCLEOTIDE SEQUENCE</scope>
    <source>
        <strain evidence="1">NM04_E33</strain>
    </source>
</reference>